<dbReference type="InterPro" id="IPR036249">
    <property type="entry name" value="Thioredoxin-like_sf"/>
</dbReference>
<feature type="region of interest" description="Disordered" evidence="1">
    <location>
        <begin position="165"/>
        <end position="191"/>
    </location>
</feature>
<dbReference type="InterPro" id="IPR029519">
    <property type="entry name" value="RdCVF2"/>
</dbReference>
<protein>
    <recommendedName>
        <fullName evidence="2">Thioredoxin domain-containing protein</fullName>
    </recommendedName>
</protein>
<dbReference type="GO" id="GO:0007600">
    <property type="term" value="P:sensory perception"/>
    <property type="evidence" value="ECO:0007669"/>
    <property type="project" value="InterPro"/>
</dbReference>
<organism evidence="3 4">
    <name type="scientific">Elysia chlorotica</name>
    <name type="common">Eastern emerald elysia</name>
    <name type="synonym">Sea slug</name>
    <dbReference type="NCBI Taxonomy" id="188477"/>
    <lineage>
        <taxon>Eukaryota</taxon>
        <taxon>Metazoa</taxon>
        <taxon>Spiralia</taxon>
        <taxon>Lophotrochozoa</taxon>
        <taxon>Mollusca</taxon>
        <taxon>Gastropoda</taxon>
        <taxon>Heterobranchia</taxon>
        <taxon>Euthyneura</taxon>
        <taxon>Panpulmonata</taxon>
        <taxon>Sacoglossa</taxon>
        <taxon>Placobranchoidea</taxon>
        <taxon>Plakobranchidae</taxon>
        <taxon>Elysia</taxon>
    </lineage>
</organism>
<accession>A0A433TBJ4</accession>
<evidence type="ECO:0000256" key="1">
    <source>
        <dbReference type="SAM" id="MobiDB-lite"/>
    </source>
</evidence>
<dbReference type="AlphaFoldDB" id="A0A433TBJ4"/>
<evidence type="ECO:0000313" key="3">
    <source>
        <dbReference type="EMBL" id="RUS78973.1"/>
    </source>
</evidence>
<dbReference type="PANTHER" id="PTHR46762:SF1">
    <property type="entry name" value="NUCLEOREDOXIN-LIKE PROTEIN 2"/>
    <property type="match status" value="1"/>
</dbReference>
<dbReference type="GO" id="GO:0045494">
    <property type="term" value="P:photoreceptor cell maintenance"/>
    <property type="evidence" value="ECO:0007669"/>
    <property type="project" value="InterPro"/>
</dbReference>
<dbReference type="STRING" id="188477.A0A433TBJ4"/>
<reference evidence="3 4" key="1">
    <citation type="submission" date="2019-01" db="EMBL/GenBank/DDBJ databases">
        <title>A draft genome assembly of the solar-powered sea slug Elysia chlorotica.</title>
        <authorList>
            <person name="Cai H."/>
            <person name="Li Q."/>
            <person name="Fang X."/>
            <person name="Li J."/>
            <person name="Curtis N.E."/>
            <person name="Altenburger A."/>
            <person name="Shibata T."/>
            <person name="Feng M."/>
            <person name="Maeda T."/>
            <person name="Schwartz J.A."/>
            <person name="Shigenobu S."/>
            <person name="Lundholm N."/>
            <person name="Nishiyama T."/>
            <person name="Yang H."/>
            <person name="Hasebe M."/>
            <person name="Li S."/>
            <person name="Pierce S.K."/>
            <person name="Wang J."/>
        </authorList>
    </citation>
    <scope>NUCLEOTIDE SEQUENCE [LARGE SCALE GENOMIC DNA]</scope>
    <source>
        <strain evidence="3">EC2010</strain>
        <tissue evidence="3">Whole organism of an adult</tissue>
    </source>
</reference>
<feature type="compositionally biased region" description="Polar residues" evidence="1">
    <location>
        <begin position="170"/>
        <end position="180"/>
    </location>
</feature>
<dbReference type="Gene3D" id="3.40.30.10">
    <property type="entry name" value="Glutaredoxin"/>
    <property type="match status" value="1"/>
</dbReference>
<evidence type="ECO:0000259" key="2">
    <source>
        <dbReference type="PROSITE" id="PS51352"/>
    </source>
</evidence>
<dbReference type="Proteomes" id="UP000271974">
    <property type="component" value="Unassembled WGS sequence"/>
</dbReference>
<dbReference type="PROSITE" id="PS51352">
    <property type="entry name" value="THIOREDOXIN_2"/>
    <property type="match status" value="1"/>
</dbReference>
<sequence length="191" mass="21363">MAELLKDTRLVNKKWLDTPDLPEADREEDGTVSADVALAGKVVCLFFSAAWCTPCLHFVPALKEIYAELTRRGEALEIVFVSFDKTEEEMMEYYRNQHGDWLALKFEDPLKSTLTEKYSISVIPKLIVIQPSGDVITSKGRKDVQDKGLVCMRAWQAGMVVKGDKHEADVTSTENQPHSQSSEEAKLAAVS</sequence>
<dbReference type="EMBL" id="RQTK01000479">
    <property type="protein sequence ID" value="RUS78973.1"/>
    <property type="molecule type" value="Genomic_DNA"/>
</dbReference>
<dbReference type="InterPro" id="IPR012336">
    <property type="entry name" value="Thioredoxin-like_fold"/>
</dbReference>
<dbReference type="SUPFAM" id="SSF52833">
    <property type="entry name" value="Thioredoxin-like"/>
    <property type="match status" value="1"/>
</dbReference>
<proteinExistence type="predicted"/>
<feature type="compositionally biased region" description="Basic and acidic residues" evidence="1">
    <location>
        <begin position="181"/>
        <end position="191"/>
    </location>
</feature>
<feature type="domain" description="Thioredoxin" evidence="2">
    <location>
        <begin position="12"/>
        <end position="157"/>
    </location>
</feature>
<keyword evidence="4" id="KW-1185">Reference proteome</keyword>
<dbReference type="CDD" id="cd02964">
    <property type="entry name" value="TryX_like_family"/>
    <property type="match status" value="1"/>
</dbReference>
<dbReference type="OrthoDB" id="409136at2759"/>
<dbReference type="Pfam" id="PF13905">
    <property type="entry name" value="Thioredoxin_8"/>
    <property type="match status" value="1"/>
</dbReference>
<name>A0A433TBJ4_ELYCH</name>
<dbReference type="PANTHER" id="PTHR46762">
    <property type="entry name" value="NUCLEOREDOXIN-LIKE PROTEIN 2"/>
    <property type="match status" value="1"/>
</dbReference>
<dbReference type="InterPro" id="IPR013766">
    <property type="entry name" value="Thioredoxin_domain"/>
</dbReference>
<gene>
    <name evidence="3" type="ORF">EGW08_013275</name>
</gene>
<comment type="caution">
    <text evidence="3">The sequence shown here is derived from an EMBL/GenBank/DDBJ whole genome shotgun (WGS) entry which is preliminary data.</text>
</comment>
<evidence type="ECO:0000313" key="4">
    <source>
        <dbReference type="Proteomes" id="UP000271974"/>
    </source>
</evidence>